<feature type="transmembrane region" description="Helical" evidence="8">
    <location>
        <begin position="96"/>
        <end position="118"/>
    </location>
</feature>
<dbReference type="EMBL" id="CAEZYY010000024">
    <property type="protein sequence ID" value="CAB4761189.1"/>
    <property type="molecule type" value="Genomic_DNA"/>
</dbReference>
<keyword evidence="6 8" id="KW-1133">Transmembrane helix</keyword>
<dbReference type="GO" id="GO:0008610">
    <property type="term" value="P:lipid biosynthetic process"/>
    <property type="evidence" value="ECO:0007669"/>
    <property type="project" value="UniProtKB-ARBA"/>
</dbReference>
<dbReference type="EMBL" id="CAFBQP010000040">
    <property type="protein sequence ID" value="CAB5062752.1"/>
    <property type="molecule type" value="Genomic_DNA"/>
</dbReference>
<evidence type="ECO:0000313" key="11">
    <source>
        <dbReference type="EMBL" id="CAB5062752.1"/>
    </source>
</evidence>
<proteinExistence type="predicted"/>
<dbReference type="PANTHER" id="PTHR33908:SF11">
    <property type="entry name" value="MEMBRANE PROTEIN"/>
    <property type="match status" value="1"/>
</dbReference>
<dbReference type="PANTHER" id="PTHR33908">
    <property type="entry name" value="MANNOSYLTRANSFERASE YKCB-RELATED"/>
    <property type="match status" value="1"/>
</dbReference>
<evidence type="ECO:0000256" key="5">
    <source>
        <dbReference type="ARBA" id="ARBA00022692"/>
    </source>
</evidence>
<evidence type="ECO:0000313" key="10">
    <source>
        <dbReference type="EMBL" id="CAB4870467.1"/>
    </source>
</evidence>
<protein>
    <submittedName>
        <fullName evidence="9">Unannotated protein</fullName>
    </submittedName>
</protein>
<evidence type="ECO:0000256" key="6">
    <source>
        <dbReference type="ARBA" id="ARBA00022989"/>
    </source>
</evidence>
<keyword evidence="5 8" id="KW-0812">Transmembrane</keyword>
<comment type="subcellular location">
    <subcellularLocation>
        <location evidence="1">Cell membrane</location>
        <topology evidence="1">Multi-pass membrane protein</topology>
    </subcellularLocation>
</comment>
<dbReference type="EMBL" id="CAFBLR010000052">
    <property type="protein sequence ID" value="CAB4870467.1"/>
    <property type="molecule type" value="Genomic_DNA"/>
</dbReference>
<dbReference type="GO" id="GO:0016763">
    <property type="term" value="F:pentosyltransferase activity"/>
    <property type="evidence" value="ECO:0007669"/>
    <property type="project" value="TreeGrafter"/>
</dbReference>
<keyword evidence="2" id="KW-1003">Cell membrane</keyword>
<evidence type="ECO:0000313" key="9">
    <source>
        <dbReference type="EMBL" id="CAB4761189.1"/>
    </source>
</evidence>
<name>A0A6J6URJ7_9ZZZZ</name>
<gene>
    <name evidence="9" type="ORF">UFOPK2806_01670</name>
    <name evidence="10" type="ORF">UFOPK3417_00715</name>
    <name evidence="11" type="ORF">UFOPK4306_01185</name>
</gene>
<dbReference type="GO" id="GO:0005886">
    <property type="term" value="C:plasma membrane"/>
    <property type="evidence" value="ECO:0007669"/>
    <property type="project" value="UniProtKB-SubCell"/>
</dbReference>
<dbReference type="AlphaFoldDB" id="A0A6J6URJ7"/>
<sequence length="510" mass="55462">MVAGLVGNGRYCTFVEQQGTAPQGSVSRMTACWARSRWFVPALVATVLLRLRFFFTPMTADEGGQMVIARTWSRGAVLYKDIFIDRPVGMMALFRAMYWLGLGNRFGLRLLALVLCLVGSAGCGRIAARLGSESSAAMAAFGVGLLLSVPRLDGFPVNGELLSCSVGAVGLACVLRACWGRVRPQASWAFLGGLAGGLAIILKQSGFDALGAGVLALLFVSIRNRWSWRDRARGTVSVAAGALVPIGLMLLHAALTGWERWRYALIGYRSSKLGLFAGAEWGRLRWSARVVGPVVILAVAVVVLLMLHALRRKQPDAVVLFVVWVLFGSLAFLLGGLFFVHYWLILMFPLGTAVAVFVDGVESSRFQRFLFGLAMIAPLLFTIFGIAKTARETEKDPRQVANEQIAAWFKRTAGPGDKVLAQCTSPALYAQIPADPPFKYLWARHIDGVEGAANEYRAFLSGPDIPKFIAVFQPPDECDPSGIMQQVLDTRYTELIVINGVPIYERKPGA</sequence>
<dbReference type="InterPro" id="IPR050297">
    <property type="entry name" value="LipidA_mod_glycosyltrf_83"/>
</dbReference>
<feature type="transmembrane region" description="Helical" evidence="8">
    <location>
        <begin position="238"/>
        <end position="258"/>
    </location>
</feature>
<keyword evidence="7 8" id="KW-0472">Membrane</keyword>
<feature type="transmembrane region" description="Helical" evidence="8">
    <location>
        <begin position="317"/>
        <end position="334"/>
    </location>
</feature>
<keyword evidence="3" id="KW-0328">Glycosyltransferase</keyword>
<evidence type="ECO:0000256" key="2">
    <source>
        <dbReference type="ARBA" id="ARBA00022475"/>
    </source>
</evidence>
<accession>A0A6J6URJ7</accession>
<evidence type="ECO:0000256" key="1">
    <source>
        <dbReference type="ARBA" id="ARBA00004651"/>
    </source>
</evidence>
<evidence type="ECO:0000256" key="7">
    <source>
        <dbReference type="ARBA" id="ARBA00023136"/>
    </source>
</evidence>
<evidence type="ECO:0000256" key="3">
    <source>
        <dbReference type="ARBA" id="ARBA00022676"/>
    </source>
</evidence>
<evidence type="ECO:0000256" key="8">
    <source>
        <dbReference type="SAM" id="Phobius"/>
    </source>
</evidence>
<organism evidence="9">
    <name type="scientific">freshwater metagenome</name>
    <dbReference type="NCBI Taxonomy" id="449393"/>
    <lineage>
        <taxon>unclassified sequences</taxon>
        <taxon>metagenomes</taxon>
        <taxon>ecological metagenomes</taxon>
    </lineage>
</organism>
<evidence type="ECO:0000256" key="4">
    <source>
        <dbReference type="ARBA" id="ARBA00022679"/>
    </source>
</evidence>
<feature type="transmembrane region" description="Helical" evidence="8">
    <location>
        <begin position="290"/>
        <end position="310"/>
    </location>
</feature>
<reference evidence="9" key="1">
    <citation type="submission" date="2020-05" db="EMBL/GenBank/DDBJ databases">
        <authorList>
            <person name="Chiriac C."/>
            <person name="Salcher M."/>
            <person name="Ghai R."/>
            <person name="Kavagutti S V."/>
        </authorList>
    </citation>
    <scope>NUCLEOTIDE SEQUENCE</scope>
</reference>
<feature type="transmembrane region" description="Helical" evidence="8">
    <location>
        <begin position="370"/>
        <end position="387"/>
    </location>
</feature>
<feature type="transmembrane region" description="Helical" evidence="8">
    <location>
        <begin position="209"/>
        <end position="226"/>
    </location>
</feature>
<keyword evidence="4" id="KW-0808">Transferase</keyword>